<dbReference type="RefSeq" id="WP_193800778.1">
    <property type="nucleotide sequence ID" value="NZ_JADEWC010000014.1"/>
</dbReference>
<keyword evidence="2 3" id="KW-0802">TPR repeat</keyword>
<keyword evidence="1" id="KW-0677">Repeat</keyword>
<evidence type="ECO:0000256" key="4">
    <source>
        <dbReference type="SAM" id="Coils"/>
    </source>
</evidence>
<dbReference type="SMART" id="SM00028">
    <property type="entry name" value="TPR"/>
    <property type="match status" value="4"/>
</dbReference>
<dbReference type="Pfam" id="PF13414">
    <property type="entry name" value="TPR_11"/>
    <property type="match status" value="1"/>
</dbReference>
<feature type="repeat" description="TPR" evidence="3">
    <location>
        <begin position="135"/>
        <end position="168"/>
    </location>
</feature>
<reference evidence="5 6" key="1">
    <citation type="submission" date="2020-10" db="EMBL/GenBank/DDBJ databases">
        <authorList>
            <person name="Castelo-Branco R."/>
            <person name="Eusebio N."/>
            <person name="Adriana R."/>
            <person name="Vieira A."/>
            <person name="Brugerolle De Fraissinette N."/>
            <person name="Rezende De Castro R."/>
            <person name="Schneider M.P."/>
            <person name="Vasconcelos V."/>
            <person name="Leao P.N."/>
        </authorList>
    </citation>
    <scope>NUCLEOTIDE SEQUENCE [LARGE SCALE GENOMIC DNA]</scope>
    <source>
        <strain evidence="5 6">LEGE 03274</strain>
    </source>
</reference>
<dbReference type="InterPro" id="IPR019734">
    <property type="entry name" value="TPR_rpt"/>
</dbReference>
<proteinExistence type="predicted"/>
<feature type="repeat" description="TPR" evidence="3">
    <location>
        <begin position="203"/>
        <end position="236"/>
    </location>
</feature>
<keyword evidence="4" id="KW-0175">Coiled coil</keyword>
<organism evidence="5 6">
    <name type="scientific">Cyanobacterium stanieri LEGE 03274</name>
    <dbReference type="NCBI Taxonomy" id="1828756"/>
    <lineage>
        <taxon>Bacteria</taxon>
        <taxon>Bacillati</taxon>
        <taxon>Cyanobacteriota</taxon>
        <taxon>Cyanophyceae</taxon>
        <taxon>Oscillatoriophycideae</taxon>
        <taxon>Chroococcales</taxon>
        <taxon>Geminocystaceae</taxon>
        <taxon>Cyanobacterium</taxon>
    </lineage>
</organism>
<dbReference type="Pfam" id="PF00515">
    <property type="entry name" value="TPR_1"/>
    <property type="match status" value="1"/>
</dbReference>
<evidence type="ECO:0000313" key="6">
    <source>
        <dbReference type="Proteomes" id="UP000654604"/>
    </source>
</evidence>
<dbReference type="SUPFAM" id="SSF48452">
    <property type="entry name" value="TPR-like"/>
    <property type="match status" value="2"/>
</dbReference>
<evidence type="ECO:0000256" key="1">
    <source>
        <dbReference type="ARBA" id="ARBA00022737"/>
    </source>
</evidence>
<evidence type="ECO:0000313" key="5">
    <source>
        <dbReference type="EMBL" id="MBE9222625.1"/>
    </source>
</evidence>
<feature type="repeat" description="TPR" evidence="3">
    <location>
        <begin position="169"/>
        <end position="202"/>
    </location>
</feature>
<sequence>MNRCPICAMEYEPNTIEQCSNCGFDVNWKVKREQERIKQDQQEIADMTKIIERQNQDESTLVSAYKFRIRAYRNLQQYHEVIADYSKIIEITNNIFHRLDRIHFCEKVGRYEEAIADYTIIIENLSPNSTIRNYYSYFYGRAYNYEKLGRYDEAIADYAKAIKIESKYALAHNRRGIVYYKLGDYQEAINNYINTTEIVPQYAPAYFNRGCAYDKMIKYHEAIANYTKAIEIDPLCRGYLLSKTILCDIILKDNQEVLDLLDDL</sequence>
<dbReference type="EMBL" id="JADEWC010000014">
    <property type="protein sequence ID" value="MBE9222625.1"/>
    <property type="molecule type" value="Genomic_DNA"/>
</dbReference>
<dbReference type="PROSITE" id="PS50005">
    <property type="entry name" value="TPR"/>
    <property type="match status" value="3"/>
</dbReference>
<gene>
    <name evidence="5" type="ORF">IQ215_07930</name>
</gene>
<dbReference type="PROSITE" id="PS50293">
    <property type="entry name" value="TPR_REGION"/>
    <property type="match status" value="1"/>
</dbReference>
<protein>
    <submittedName>
        <fullName evidence="5">Tetratricopeptide repeat protein</fullName>
    </submittedName>
</protein>
<dbReference type="Proteomes" id="UP000654604">
    <property type="component" value="Unassembled WGS sequence"/>
</dbReference>
<evidence type="ECO:0000256" key="3">
    <source>
        <dbReference type="PROSITE-ProRule" id="PRU00339"/>
    </source>
</evidence>
<dbReference type="PANTHER" id="PTHR44858:SF1">
    <property type="entry name" value="UDP-N-ACETYLGLUCOSAMINE--PEPTIDE N-ACETYLGLUCOSAMINYLTRANSFERASE SPINDLY-RELATED"/>
    <property type="match status" value="1"/>
</dbReference>
<dbReference type="Gene3D" id="1.25.40.10">
    <property type="entry name" value="Tetratricopeptide repeat domain"/>
    <property type="match status" value="3"/>
</dbReference>
<evidence type="ECO:0000256" key="2">
    <source>
        <dbReference type="ARBA" id="ARBA00022803"/>
    </source>
</evidence>
<feature type="coiled-coil region" evidence="4">
    <location>
        <begin position="30"/>
        <end position="57"/>
    </location>
</feature>
<keyword evidence="6" id="KW-1185">Reference proteome</keyword>
<dbReference type="InterPro" id="IPR050498">
    <property type="entry name" value="Ycf3"/>
</dbReference>
<comment type="caution">
    <text evidence="5">The sequence shown here is derived from an EMBL/GenBank/DDBJ whole genome shotgun (WGS) entry which is preliminary data.</text>
</comment>
<accession>A0ABR9V408</accession>
<dbReference type="PANTHER" id="PTHR44858">
    <property type="entry name" value="TETRATRICOPEPTIDE REPEAT PROTEIN 6"/>
    <property type="match status" value="1"/>
</dbReference>
<name>A0ABR9V408_9CHRO</name>
<dbReference type="InterPro" id="IPR011990">
    <property type="entry name" value="TPR-like_helical_dom_sf"/>
</dbReference>